<reference evidence="2" key="1">
    <citation type="submission" date="2022-01" db="EMBL/GenBank/DDBJ databases">
        <authorList>
            <person name="Criscuolo A."/>
        </authorList>
    </citation>
    <scope>NUCLEOTIDE SEQUENCE</scope>
    <source>
        <strain evidence="2">CIP111893</strain>
    </source>
</reference>
<proteinExistence type="predicted"/>
<gene>
    <name evidence="2" type="ORF">PAECIP111893_04060</name>
</gene>
<dbReference type="InterPro" id="IPR024983">
    <property type="entry name" value="CHAT_dom"/>
</dbReference>
<dbReference type="RefSeq" id="WP_236344401.1">
    <property type="nucleotide sequence ID" value="NZ_CAKMMF010000026.1"/>
</dbReference>
<dbReference type="Proteomes" id="UP000838686">
    <property type="component" value="Unassembled WGS sequence"/>
</dbReference>
<protein>
    <recommendedName>
        <fullName evidence="1">CHAT domain-containing protein</fullName>
    </recommendedName>
</protein>
<name>A0ABN8GW59_9BACL</name>
<organism evidence="2 3">
    <name type="scientific">Paenibacillus plantiphilus</name>
    <dbReference type="NCBI Taxonomy" id="2905650"/>
    <lineage>
        <taxon>Bacteria</taxon>
        <taxon>Bacillati</taxon>
        <taxon>Bacillota</taxon>
        <taxon>Bacilli</taxon>
        <taxon>Bacillales</taxon>
        <taxon>Paenibacillaceae</taxon>
        <taxon>Paenibacillus</taxon>
    </lineage>
</organism>
<dbReference type="Pfam" id="PF12770">
    <property type="entry name" value="CHAT"/>
    <property type="match status" value="1"/>
</dbReference>
<dbReference type="EMBL" id="CAKMMF010000026">
    <property type="protein sequence ID" value="CAH1216180.1"/>
    <property type="molecule type" value="Genomic_DNA"/>
</dbReference>
<comment type="caution">
    <text evidence="2">The sequence shown here is derived from an EMBL/GenBank/DDBJ whole genome shotgun (WGS) entry which is preliminary data.</text>
</comment>
<feature type="domain" description="CHAT" evidence="1">
    <location>
        <begin position="514"/>
        <end position="708"/>
    </location>
</feature>
<accession>A0ABN8GW59</accession>
<evidence type="ECO:0000313" key="3">
    <source>
        <dbReference type="Proteomes" id="UP000838686"/>
    </source>
</evidence>
<keyword evidence="3" id="KW-1185">Reference proteome</keyword>
<evidence type="ECO:0000259" key="1">
    <source>
        <dbReference type="Pfam" id="PF12770"/>
    </source>
</evidence>
<evidence type="ECO:0000313" key="2">
    <source>
        <dbReference type="EMBL" id="CAH1216180.1"/>
    </source>
</evidence>
<sequence>MIIGEINDFIAGLEAVDKTAYERGLALSAALSAGEASFDSIEKLFDFTLFIITASPIGHYNIAITITRLATPLINQFLEKNGPIDLNNHGTLANRTKTFKLMRTLVSVSEINVHLADKLLDAGLPGLAFDHMAIAEDPLYDKSDGSTHIDIERAKRNLRFWHFLIASGDQFAREAFIRRETVHLKVRSIIGDVNGEGLAAYSTTKPFLVKGPGAPDGDIAYQCHLLKLLKAHYPHKTMLLKELFGDLDRQLDLEKKRRTPRAFEIAFTLAEVTNQLSYVKPALHLRSHDPVKTLLLKARRLLLERSYNDSILHGIVAEFLQLLISRSSDALIFDLQRQAYSEFINLIIVHCLDCGRYEKAVQLAYQWRSANEGAPIGAEPPVDEALLLILPNTAEDKVSYVLWNNNHAEHVQTSGQYPLSQLISIRNKIEGTWNVLLGNEESAQFNEDEHGMIDPEQSQAYMNALLAYFEPDRIAPLLQKIAPAKRLRVLELTWTNFPIIPLLSEAADRPMSVLVSGKASAPPSPIRKALIWCDPDESLSFSVKEREIITGIMDKHSIQYDLFEGIEGCSKAAFIEKYSDPAYDLIWMMCHGKFNSDDPTKSELWVENKNPLRLEEISHMAFHDRPAKRLLVLNACQSSASIVRYNSMGFIGLGTSLTKEMQAVAGHLWLTDFQAAPAIGCLFMDRIARGEEWSAALHESRMIMRSGNSAIIEQLEAINPKVPLIYESTRKDLSLSMYAYSGILFE</sequence>